<dbReference type="Gene3D" id="1.25.40.20">
    <property type="entry name" value="Ankyrin repeat-containing domain"/>
    <property type="match status" value="2"/>
</dbReference>
<sequence length="895" mass="100750">MRQYFNGPGTWGFMIQSEETPASAVNADIGGTGIRVGLYIPVCLALLTLGLGNLHRDDTGAKEIGSAQLLTLFYLNFNAFKAATAGFKELTFPEVIVACMTIDFTAAGLHMTTSSKETLAARWFMGVSALNQIVAVVMIIAMLARIKHNYTDLPGVDIVWWSRINSHSGPSKAVWLYIAARCLILAHGLWLDARYSPLFHRLEKDWSYLAGADQEMERAKEEDETLVGKNAADESEYQYAVLPATVFGKWTEWLPSLLVAVTSTETLAARLRYHSDIQEWGQSAALVLAIAGVMHWAYVMGQVVREKLEQQCFLHWLFDTTRRLKVFDARSRHPVNYPRYAYRCEEGIDISDENLLRTAEANNMTAVRKLLRHDADINAVDQKQGMTTVRYAIRYGNVDFVRELTKKGANLRLPDNLPILLVAAQAGHPNMILYFLHKIEYASKLESREGRSALWSGSRHARRTVTSSIGPWTPDEAGRTPLYAAAEAGQYAAVRPLITHLCPPDQPSPGYSEALRRARSERCDKALRCLIACGTEISYLDNDGSTILHDAVRDCHAQEGSRLVTKAGQVNTTHQNLEDIYRDLECLAKTFKEFTRLVDVSDKDGRTPLSIAVRSDSDMSYNEHATKILLQLGANPFATDSDGKTPLLGYLEWRGQYISRCPRYHQDPVWAHPFVHALCPNLIHPAEPWNESLVAGLLDLPPNVMYWLVHETWIAPESQVGADRRPLIMEAVYTGKIGPVVALLTANPGSSYHAAVDIKQWQFHRAGHEENNYADPISARALESLWEETIEPRQRVVKTIVSGVLMLDWFDSSICILPNPNDHAADEINVVIQHDIYEPPKSIRRMNEDELSQRAEKKYHEIIEHLRDESYHPELLPDGIASRYIKKARVEHRVH</sequence>
<dbReference type="Proteomes" id="UP000756132">
    <property type="component" value="Chromosome 4"/>
</dbReference>
<reference evidence="5" key="1">
    <citation type="submission" date="2021-12" db="EMBL/GenBank/DDBJ databases">
        <authorList>
            <person name="Zaccaron A."/>
            <person name="Stergiopoulos I."/>
        </authorList>
    </citation>
    <scope>NUCLEOTIDE SEQUENCE</scope>
    <source>
        <strain evidence="5">Race5_Kim</strain>
    </source>
</reference>
<dbReference type="InterPro" id="IPR036770">
    <property type="entry name" value="Ankyrin_rpt-contain_sf"/>
</dbReference>
<dbReference type="PROSITE" id="PS50297">
    <property type="entry name" value="ANK_REP_REGION"/>
    <property type="match status" value="1"/>
</dbReference>
<keyword evidence="6" id="KW-1185">Reference proteome</keyword>
<evidence type="ECO:0000256" key="1">
    <source>
        <dbReference type="ARBA" id="ARBA00022737"/>
    </source>
</evidence>
<dbReference type="Pfam" id="PF12796">
    <property type="entry name" value="Ank_2"/>
    <property type="match status" value="1"/>
</dbReference>
<accession>A0A9Q8LEV4</accession>
<evidence type="ECO:0000256" key="2">
    <source>
        <dbReference type="ARBA" id="ARBA00023043"/>
    </source>
</evidence>
<feature type="transmembrane region" description="Helical" evidence="4">
    <location>
        <begin position="36"/>
        <end position="54"/>
    </location>
</feature>
<gene>
    <name evidence="5" type="ORF">CLAFUR5_04721</name>
</gene>
<dbReference type="KEGG" id="ffu:CLAFUR5_04721"/>
<keyword evidence="4" id="KW-0812">Transmembrane</keyword>
<reference evidence="5" key="2">
    <citation type="journal article" date="2022" name="Microb. Genom.">
        <title>A chromosome-scale genome assembly of the tomato pathogen Cladosporium fulvum reveals a compartmentalized genome architecture and the presence of a dispensable chromosome.</title>
        <authorList>
            <person name="Zaccaron A.Z."/>
            <person name="Chen L.H."/>
            <person name="Samaras A."/>
            <person name="Stergiopoulos I."/>
        </authorList>
    </citation>
    <scope>NUCLEOTIDE SEQUENCE</scope>
    <source>
        <strain evidence="5">Race5_Kim</strain>
    </source>
</reference>
<dbReference type="EMBL" id="CP090166">
    <property type="protein sequence ID" value="UJO16114.1"/>
    <property type="molecule type" value="Genomic_DNA"/>
</dbReference>
<dbReference type="RefSeq" id="XP_047760480.1">
    <property type="nucleotide sequence ID" value="XM_047903869.1"/>
</dbReference>
<feature type="repeat" description="ANK" evidence="3">
    <location>
        <begin position="384"/>
        <end position="416"/>
    </location>
</feature>
<evidence type="ECO:0000313" key="5">
    <source>
        <dbReference type="EMBL" id="UJO16114.1"/>
    </source>
</evidence>
<evidence type="ECO:0000256" key="4">
    <source>
        <dbReference type="SAM" id="Phobius"/>
    </source>
</evidence>
<dbReference type="PANTHER" id="PTHR24198">
    <property type="entry name" value="ANKYRIN REPEAT AND PROTEIN KINASE DOMAIN-CONTAINING PROTEIN"/>
    <property type="match status" value="1"/>
</dbReference>
<keyword evidence="4" id="KW-0472">Membrane</keyword>
<dbReference type="PANTHER" id="PTHR24198:SF194">
    <property type="entry name" value="INVERSIN-A"/>
    <property type="match status" value="1"/>
</dbReference>
<dbReference type="AlphaFoldDB" id="A0A9Q8LEV4"/>
<feature type="repeat" description="ANK" evidence="3">
    <location>
        <begin position="604"/>
        <end position="641"/>
    </location>
</feature>
<protein>
    <submittedName>
        <fullName evidence="5">Uncharacterized protein</fullName>
    </submittedName>
</protein>
<evidence type="ECO:0000313" key="6">
    <source>
        <dbReference type="Proteomes" id="UP000756132"/>
    </source>
</evidence>
<proteinExistence type="predicted"/>
<dbReference type="InterPro" id="IPR002110">
    <property type="entry name" value="Ankyrin_rpt"/>
</dbReference>
<keyword evidence="4" id="KW-1133">Transmembrane helix</keyword>
<dbReference type="SMART" id="SM00248">
    <property type="entry name" value="ANK"/>
    <property type="match status" value="6"/>
</dbReference>
<feature type="transmembrane region" description="Helical" evidence="4">
    <location>
        <begin position="123"/>
        <end position="144"/>
    </location>
</feature>
<evidence type="ECO:0000256" key="3">
    <source>
        <dbReference type="PROSITE-ProRule" id="PRU00023"/>
    </source>
</evidence>
<keyword evidence="2 3" id="KW-0040">ANK repeat</keyword>
<name>A0A9Q8LEV4_PASFU</name>
<keyword evidence="1" id="KW-0677">Repeat</keyword>
<dbReference type="GeneID" id="71984599"/>
<dbReference type="SUPFAM" id="SSF48403">
    <property type="entry name" value="Ankyrin repeat"/>
    <property type="match status" value="1"/>
</dbReference>
<dbReference type="Pfam" id="PF00023">
    <property type="entry name" value="Ank"/>
    <property type="match status" value="1"/>
</dbReference>
<dbReference type="OrthoDB" id="3638832at2759"/>
<organism evidence="5 6">
    <name type="scientific">Passalora fulva</name>
    <name type="common">Tomato leaf mold</name>
    <name type="synonym">Cladosporium fulvum</name>
    <dbReference type="NCBI Taxonomy" id="5499"/>
    <lineage>
        <taxon>Eukaryota</taxon>
        <taxon>Fungi</taxon>
        <taxon>Dikarya</taxon>
        <taxon>Ascomycota</taxon>
        <taxon>Pezizomycotina</taxon>
        <taxon>Dothideomycetes</taxon>
        <taxon>Dothideomycetidae</taxon>
        <taxon>Mycosphaerellales</taxon>
        <taxon>Mycosphaerellaceae</taxon>
        <taxon>Fulvia</taxon>
    </lineage>
</organism>
<dbReference type="PROSITE" id="PS50088">
    <property type="entry name" value="ANK_REPEAT"/>
    <property type="match status" value="2"/>
</dbReference>